<evidence type="ECO:0000256" key="9">
    <source>
        <dbReference type="SAM" id="SignalP"/>
    </source>
</evidence>
<keyword evidence="5 7" id="KW-0472">Membrane</keyword>
<dbReference type="SUPFAM" id="SSF49464">
    <property type="entry name" value="Carboxypeptidase regulatory domain-like"/>
    <property type="match status" value="1"/>
</dbReference>
<dbReference type="Proteomes" id="UP000598271">
    <property type="component" value="Unassembled WGS sequence"/>
</dbReference>
<dbReference type="AlphaFoldDB" id="A0A8J3GCU6"/>
<dbReference type="InterPro" id="IPR039426">
    <property type="entry name" value="TonB-dep_rcpt-like"/>
</dbReference>
<feature type="region of interest" description="Disordered" evidence="8">
    <location>
        <begin position="978"/>
        <end position="998"/>
    </location>
</feature>
<dbReference type="Gene3D" id="2.60.40.1120">
    <property type="entry name" value="Carboxypeptidase-like, regulatory domain"/>
    <property type="match status" value="1"/>
</dbReference>
<evidence type="ECO:0000256" key="3">
    <source>
        <dbReference type="ARBA" id="ARBA00022452"/>
    </source>
</evidence>
<dbReference type="Gene3D" id="2.40.170.20">
    <property type="entry name" value="TonB-dependent receptor, beta-barrel domain"/>
    <property type="match status" value="1"/>
</dbReference>
<protein>
    <submittedName>
        <fullName evidence="11">SusC/RagA family TonB-linked outer membrane protein</fullName>
    </submittedName>
</protein>
<evidence type="ECO:0000256" key="8">
    <source>
        <dbReference type="SAM" id="MobiDB-lite"/>
    </source>
</evidence>
<keyword evidence="4 7" id="KW-0812">Transmembrane</keyword>
<dbReference type="NCBIfam" id="TIGR04057">
    <property type="entry name" value="SusC_RagA_signa"/>
    <property type="match status" value="1"/>
</dbReference>
<keyword evidence="2 7" id="KW-0813">Transport</keyword>
<reference evidence="11 12" key="1">
    <citation type="journal article" date="2014" name="Int. J. Syst. Evol. Microbiol.">
        <title>Complete genome sequence of Corynebacterium casei LMG S-19264T (=DSM 44701T), isolated from a smear-ripened cheese.</title>
        <authorList>
            <consortium name="US DOE Joint Genome Institute (JGI-PGF)"/>
            <person name="Walter F."/>
            <person name="Albersmeier A."/>
            <person name="Kalinowski J."/>
            <person name="Ruckert C."/>
        </authorList>
    </citation>
    <scope>NUCLEOTIDE SEQUENCE [LARGE SCALE GENOMIC DNA]</scope>
    <source>
        <strain evidence="11 12">KCTC 12866</strain>
    </source>
</reference>
<evidence type="ECO:0000259" key="10">
    <source>
        <dbReference type="Pfam" id="PF07715"/>
    </source>
</evidence>
<evidence type="ECO:0000313" key="11">
    <source>
        <dbReference type="EMBL" id="GHB86806.1"/>
    </source>
</evidence>
<feature type="chain" id="PRO_5035252038" evidence="9">
    <location>
        <begin position="30"/>
        <end position="1089"/>
    </location>
</feature>
<keyword evidence="12" id="KW-1185">Reference proteome</keyword>
<dbReference type="SUPFAM" id="SSF56935">
    <property type="entry name" value="Porins"/>
    <property type="match status" value="1"/>
</dbReference>
<dbReference type="InterPro" id="IPR012910">
    <property type="entry name" value="Plug_dom"/>
</dbReference>
<comment type="similarity">
    <text evidence="7">Belongs to the TonB-dependent receptor family.</text>
</comment>
<keyword evidence="9" id="KW-0732">Signal</keyword>
<dbReference type="Gene3D" id="2.170.130.10">
    <property type="entry name" value="TonB-dependent receptor, plug domain"/>
    <property type="match status" value="1"/>
</dbReference>
<feature type="signal peptide" evidence="9">
    <location>
        <begin position="1"/>
        <end position="29"/>
    </location>
</feature>
<evidence type="ECO:0000256" key="5">
    <source>
        <dbReference type="ARBA" id="ARBA00023136"/>
    </source>
</evidence>
<evidence type="ECO:0000256" key="7">
    <source>
        <dbReference type="PROSITE-ProRule" id="PRU01360"/>
    </source>
</evidence>
<evidence type="ECO:0000256" key="2">
    <source>
        <dbReference type="ARBA" id="ARBA00022448"/>
    </source>
</evidence>
<evidence type="ECO:0000256" key="1">
    <source>
        <dbReference type="ARBA" id="ARBA00004571"/>
    </source>
</evidence>
<proteinExistence type="inferred from homology"/>
<dbReference type="Pfam" id="PF13715">
    <property type="entry name" value="CarbopepD_reg_2"/>
    <property type="match status" value="1"/>
</dbReference>
<organism evidence="11 12">
    <name type="scientific">Persicitalea jodogahamensis</name>
    <dbReference type="NCBI Taxonomy" id="402147"/>
    <lineage>
        <taxon>Bacteria</taxon>
        <taxon>Pseudomonadati</taxon>
        <taxon>Bacteroidota</taxon>
        <taxon>Cytophagia</taxon>
        <taxon>Cytophagales</taxon>
        <taxon>Spirosomataceae</taxon>
        <taxon>Persicitalea</taxon>
    </lineage>
</organism>
<feature type="domain" description="TonB-dependent receptor plug" evidence="10">
    <location>
        <begin position="126"/>
        <end position="237"/>
    </location>
</feature>
<dbReference type="InterPro" id="IPR023996">
    <property type="entry name" value="TonB-dep_OMP_SusC/RagA"/>
</dbReference>
<gene>
    <name evidence="11" type="ORF">GCM10007390_48160</name>
</gene>
<dbReference type="InterPro" id="IPR036942">
    <property type="entry name" value="Beta-barrel_TonB_sf"/>
</dbReference>
<accession>A0A8J3GCU6</accession>
<keyword evidence="6 7" id="KW-0998">Cell outer membrane</keyword>
<keyword evidence="3 7" id="KW-1134">Transmembrane beta strand</keyword>
<dbReference type="InterPro" id="IPR023997">
    <property type="entry name" value="TonB-dep_OMP_SusC/RagA_CS"/>
</dbReference>
<sequence>MKNRLLNQLWGLTLLLSLVQWATAPPVHAQGADKTITGRVTDQSNSDPLPGVNVLVKGTTVGTTTDAEGTFRVTAPANAETLVFSYVGYLAEEVAINNRSVIDIGITPDVKSLSEVIVVGYGTQQKRDLVSAISTVDAKQIEKVPTASFTQALQGAVPGLQMVSPSGEPNAPARILIRGVGSITTGTEPLFIVDGLPVASGGTSPLTYLNPNDIESVSVLKDASATSIYGSRGANGVVLITTKTGKQGKAQFNLSYNVGYTTPINELELADADEWRTLVGQARTNSGLTDPFRKEQDLFDQRQTGRFVSENIYDKTNTDWVNKVKQNGHFSQYGFSASNGTEKASYFISGQYRDQTGNFINTRFQRYTGRVNLDFQAAKYLKLGVRYTYSFEDEQPRATISPAVTPTDRNINWGAWPTFGNLYDNALPILPERWANGDAFDPLSLNNITYSADRTNSKRDVTESNQLASLFAELTPLKGFVLRAEGGVNYTVNNDQNWVSGRLRAQEFRPEDTGLDNRFQLDYIYDDGVPRFTWYDRRSWTFNTVGTASYKTEFGTDHRLNALAGIELIHSDRETWQNDWEDAASVRNPSEVGAFVRNPEQLLEITHNLHPQVRFFSQFGRVNYSFRDRYLLQGSIRRDGSSKFTPEDRFSWFPSLSGGWVISDEPFFRKDTPLSFLKLRGGWGITGNANIDPFLYFNQYFNWPNYPNRSGAIILGRLGSRTIQWERSNTYDAALQFGLFNDRINGSIGYYYTKTTNLLLDFPVAPSIGVYGTNTINTTALDNVGSMQNQGIELEINSVNVTAGSFRWSSAFNFTTNKNKVLELFAGFDGDPLQLSFNGLTTVQEGQPLGLFYLPEFAGYDDSGNVLVREIDREKAAQQEYVFTGNDVRNTGNSQNVNSVIQYGKTGLPTFYGGFNNTFSYKGLSLNVLFTFQGGNYVYDNIGLRRVGNGNNNLRKDLVGNTWTPQNTDAPYPVLTWNNRENQPLDPSKPAQSLSDRSTQNLHKGDFMRLRTVNLSYALPNGLFKKNFMKGANVFVNLNNVATFSKFSVVDPEVLNNGGPTERNIGQGVIGGVPLWQVFTASAGVNINL</sequence>
<comment type="subcellular location">
    <subcellularLocation>
        <location evidence="1 7">Cell outer membrane</location>
        <topology evidence="1 7">Multi-pass membrane protein</topology>
    </subcellularLocation>
</comment>
<evidence type="ECO:0000256" key="6">
    <source>
        <dbReference type="ARBA" id="ARBA00023237"/>
    </source>
</evidence>
<dbReference type="InterPro" id="IPR037066">
    <property type="entry name" value="Plug_dom_sf"/>
</dbReference>
<name>A0A8J3GCU6_9BACT</name>
<comment type="caution">
    <text evidence="11">The sequence shown here is derived from an EMBL/GenBank/DDBJ whole genome shotgun (WGS) entry which is preliminary data.</text>
</comment>
<dbReference type="FunFam" id="2.170.130.10:FF:000008">
    <property type="entry name" value="SusC/RagA family TonB-linked outer membrane protein"/>
    <property type="match status" value="1"/>
</dbReference>
<evidence type="ECO:0000313" key="12">
    <source>
        <dbReference type="Proteomes" id="UP000598271"/>
    </source>
</evidence>
<dbReference type="PROSITE" id="PS52016">
    <property type="entry name" value="TONB_DEPENDENT_REC_3"/>
    <property type="match status" value="1"/>
</dbReference>
<dbReference type="NCBIfam" id="TIGR04056">
    <property type="entry name" value="OMP_RagA_SusC"/>
    <property type="match status" value="1"/>
</dbReference>
<evidence type="ECO:0000256" key="4">
    <source>
        <dbReference type="ARBA" id="ARBA00022692"/>
    </source>
</evidence>
<dbReference type="Pfam" id="PF07715">
    <property type="entry name" value="Plug"/>
    <property type="match status" value="1"/>
</dbReference>
<dbReference type="InterPro" id="IPR008969">
    <property type="entry name" value="CarboxyPept-like_regulatory"/>
</dbReference>
<dbReference type="EMBL" id="BMXF01000007">
    <property type="protein sequence ID" value="GHB86806.1"/>
    <property type="molecule type" value="Genomic_DNA"/>
</dbReference>
<dbReference type="GO" id="GO:0009279">
    <property type="term" value="C:cell outer membrane"/>
    <property type="evidence" value="ECO:0007669"/>
    <property type="project" value="UniProtKB-SubCell"/>
</dbReference>
<dbReference type="RefSeq" id="WP_189568388.1">
    <property type="nucleotide sequence ID" value="NZ_BMXF01000007.1"/>
</dbReference>